<dbReference type="GO" id="GO:0004089">
    <property type="term" value="F:carbonate dehydratase activity"/>
    <property type="evidence" value="ECO:0007669"/>
    <property type="project" value="InterPro"/>
</dbReference>
<dbReference type="EMBL" id="VRTY01000014">
    <property type="protein sequence ID" value="TXK50060.1"/>
    <property type="molecule type" value="Genomic_DNA"/>
</dbReference>
<dbReference type="AlphaFoldDB" id="A0A5C8KE11"/>
<evidence type="ECO:0000313" key="2">
    <source>
        <dbReference type="EMBL" id="TXK50060.1"/>
    </source>
</evidence>
<dbReference type="InterPro" id="IPR001765">
    <property type="entry name" value="Carbonic_anhydrase"/>
</dbReference>
<dbReference type="Gene3D" id="3.40.1050.10">
    <property type="entry name" value="Carbonic anhydrase"/>
    <property type="match status" value="1"/>
</dbReference>
<comment type="similarity">
    <text evidence="1">Belongs to the beta-class carbonic anhydrase family.</text>
</comment>
<sequence>MKNRLFLICPASQTESLIKEQYGQEVFFLTALGAVFNFQEINYVETLEDFLKREAIDEVIIVSDSSCPFIKSVLEQEKGFDTKAEQVLRDLLVDNYATVMAGDSLADKKKNMAKLNIQRQADDILSNELLLSPITQSQIRIKGLVTTKEKGQLEEVKLTLKELNQ</sequence>
<proteinExistence type="inferred from homology"/>
<evidence type="ECO:0000256" key="1">
    <source>
        <dbReference type="ARBA" id="ARBA00006217"/>
    </source>
</evidence>
<protein>
    <recommendedName>
        <fullName evidence="4">Carbonic anhydrase</fullName>
    </recommendedName>
</protein>
<dbReference type="Proteomes" id="UP000321926">
    <property type="component" value="Unassembled WGS sequence"/>
</dbReference>
<name>A0A5C8KE11_9BACT</name>
<evidence type="ECO:0000313" key="3">
    <source>
        <dbReference type="Proteomes" id="UP000321926"/>
    </source>
</evidence>
<reference evidence="2 3" key="1">
    <citation type="submission" date="2019-08" db="EMBL/GenBank/DDBJ databases">
        <authorList>
            <person name="Shi S."/>
        </authorList>
    </citation>
    <scope>NUCLEOTIDE SEQUENCE [LARGE SCALE GENOMIC DNA]</scope>
    <source>
        <strain evidence="2 3">GY10130</strain>
    </source>
</reference>
<keyword evidence="3" id="KW-1185">Reference proteome</keyword>
<evidence type="ECO:0008006" key="4">
    <source>
        <dbReference type="Google" id="ProtNLM"/>
    </source>
</evidence>
<comment type="caution">
    <text evidence="2">The sequence shown here is derived from an EMBL/GenBank/DDBJ whole genome shotgun (WGS) entry which is preliminary data.</text>
</comment>
<dbReference type="RefSeq" id="WP_147920748.1">
    <property type="nucleotide sequence ID" value="NZ_VRTY01000014.1"/>
</dbReference>
<dbReference type="Pfam" id="PF00484">
    <property type="entry name" value="Pro_CA"/>
    <property type="match status" value="1"/>
</dbReference>
<organism evidence="2 3">
    <name type="scientific">Pontibacter qinzhouensis</name>
    <dbReference type="NCBI Taxonomy" id="2603253"/>
    <lineage>
        <taxon>Bacteria</taxon>
        <taxon>Pseudomonadati</taxon>
        <taxon>Bacteroidota</taxon>
        <taxon>Cytophagia</taxon>
        <taxon>Cytophagales</taxon>
        <taxon>Hymenobacteraceae</taxon>
        <taxon>Pontibacter</taxon>
    </lineage>
</organism>
<dbReference type="OrthoDB" id="1161221at2"/>
<dbReference type="GO" id="GO:0008270">
    <property type="term" value="F:zinc ion binding"/>
    <property type="evidence" value="ECO:0007669"/>
    <property type="project" value="InterPro"/>
</dbReference>
<accession>A0A5C8KE11</accession>
<dbReference type="InterPro" id="IPR036874">
    <property type="entry name" value="Carbonic_anhydrase_sf"/>
</dbReference>
<gene>
    <name evidence="2" type="ORF">FVR03_05515</name>
</gene>